<evidence type="ECO:0000313" key="3">
    <source>
        <dbReference type="Proteomes" id="UP000000784"/>
    </source>
</evidence>
<evidence type="ECO:0000259" key="1">
    <source>
        <dbReference type="Pfam" id="PF20557"/>
    </source>
</evidence>
<reference evidence="3" key="2">
    <citation type="submission" date="2007-11" db="EMBL/GenBank/DDBJ databases">
        <title>Complete sequence of Delftia acidovorans DSM 14801 / SPH-1.</title>
        <authorList>
            <person name="Copeland A."/>
            <person name="Lucas S."/>
            <person name="Lapidus A."/>
            <person name="Barry K."/>
            <person name="Glavina del Rio T."/>
            <person name="Dalin E."/>
            <person name="Tice H."/>
            <person name="Pitluck S."/>
            <person name="Lowry S."/>
            <person name="Clum A."/>
            <person name="Schmutz J."/>
            <person name="Larimer F."/>
            <person name="Land M."/>
            <person name="Hauser L."/>
            <person name="Kyrpides N."/>
            <person name="Kim E."/>
            <person name="Schleheck D."/>
            <person name="Richardson P."/>
        </authorList>
    </citation>
    <scope>NUCLEOTIDE SEQUENCE [LARGE SCALE GENOMIC DNA]</scope>
    <source>
        <strain evidence="3">DSM 14801 / SPH-1</strain>
    </source>
</reference>
<dbReference type="HOGENOM" id="CLU_130962_1_0_4"/>
<name>A9C0F8_DELAS</name>
<evidence type="ECO:0000313" key="2">
    <source>
        <dbReference type="EMBL" id="ABX36724.1"/>
    </source>
</evidence>
<dbReference type="Pfam" id="PF20557">
    <property type="entry name" value="DnaT_2"/>
    <property type="match status" value="1"/>
</dbReference>
<organism evidence="2 3">
    <name type="scientific">Delftia acidovorans (strain DSM 14801 / SPH-1)</name>
    <dbReference type="NCBI Taxonomy" id="398578"/>
    <lineage>
        <taxon>Bacteria</taxon>
        <taxon>Pseudomonadati</taxon>
        <taxon>Pseudomonadota</taxon>
        <taxon>Betaproteobacteria</taxon>
        <taxon>Burkholderiales</taxon>
        <taxon>Comamonadaceae</taxon>
        <taxon>Delftia</taxon>
    </lineage>
</organism>
<protein>
    <recommendedName>
        <fullName evidence="1">Putative DnaT-like domain-containing protein</fullName>
    </recommendedName>
</protein>
<dbReference type="KEGG" id="dac:Daci_4093"/>
<accession>A9C0F8</accession>
<dbReference type="STRING" id="398578.Daci_4093"/>
<dbReference type="AlphaFoldDB" id="A9C0F8"/>
<dbReference type="GeneID" id="43131563"/>
<reference evidence="2 3" key="1">
    <citation type="journal article" date="2004" name="Appl. Environ. Microbiol.">
        <title>Mineralization of individual congeners of linear alkylbenzenesulfonate by defined pairs of heterotrophic bacteria.</title>
        <authorList>
            <person name="Schleheck D."/>
            <person name="Knepper T.P."/>
            <person name="Fischer K."/>
            <person name="Cook A.M."/>
        </authorList>
    </citation>
    <scope>NUCLEOTIDE SEQUENCE [LARGE SCALE GENOMIC DNA]</scope>
    <source>
        <strain evidence="3">DSM 14801 / SPH-1</strain>
    </source>
</reference>
<keyword evidence="3" id="KW-1185">Reference proteome</keyword>
<proteinExistence type="predicted"/>
<dbReference type="InterPro" id="IPR046787">
    <property type="entry name" value="DnaT_2"/>
</dbReference>
<gene>
    <name evidence="2" type="ordered locus">Daci_4093</name>
</gene>
<dbReference type="RefSeq" id="WP_012205916.1">
    <property type="nucleotide sequence ID" value="NC_010002.1"/>
</dbReference>
<dbReference type="Proteomes" id="UP000000784">
    <property type="component" value="Chromosome"/>
</dbReference>
<feature type="domain" description="Putative DnaT-like" evidence="1">
    <location>
        <begin position="4"/>
        <end position="157"/>
    </location>
</feature>
<sequence length="165" mass="17767">MAAYGTDEGLQAWLTAQGLTLPVGAVPATLREIGSAYVDSVYSHALQCSRKTNGWNQELEWPRAGHRIKGQEVPDTLIPLAWVNASYRAAWLEANNPGWATGSNDPNRVTKREKVDSIEREFFSAADAGGSASAPGAVADALINGMIAPWLCSKARRADALFRVI</sequence>
<dbReference type="EMBL" id="CP000884">
    <property type="protein sequence ID" value="ABX36724.1"/>
    <property type="molecule type" value="Genomic_DNA"/>
</dbReference>